<proteinExistence type="predicted"/>
<organism evidence="1">
    <name type="scientific">marine sediment metagenome</name>
    <dbReference type="NCBI Taxonomy" id="412755"/>
    <lineage>
        <taxon>unclassified sequences</taxon>
        <taxon>metagenomes</taxon>
        <taxon>ecological metagenomes</taxon>
    </lineage>
</organism>
<name>X1UPZ2_9ZZZZ</name>
<accession>X1UPZ2</accession>
<comment type="caution">
    <text evidence="1">The sequence shown here is derived from an EMBL/GenBank/DDBJ whole genome shotgun (WGS) entry which is preliminary data.</text>
</comment>
<gene>
    <name evidence="1" type="ORF">S12H4_59945</name>
</gene>
<protein>
    <submittedName>
        <fullName evidence="1">Uncharacterized protein</fullName>
    </submittedName>
</protein>
<dbReference type="EMBL" id="BARW01039323">
    <property type="protein sequence ID" value="GAJ19559.1"/>
    <property type="molecule type" value="Genomic_DNA"/>
</dbReference>
<dbReference type="AlphaFoldDB" id="X1UPZ2"/>
<reference evidence="1" key="1">
    <citation type="journal article" date="2014" name="Front. Microbiol.">
        <title>High frequency of phylogenetically diverse reductive dehalogenase-homologous genes in deep subseafloor sedimentary metagenomes.</title>
        <authorList>
            <person name="Kawai M."/>
            <person name="Futagami T."/>
            <person name="Toyoda A."/>
            <person name="Takaki Y."/>
            <person name="Nishi S."/>
            <person name="Hori S."/>
            <person name="Arai W."/>
            <person name="Tsubouchi T."/>
            <person name="Morono Y."/>
            <person name="Uchiyama I."/>
            <person name="Ito T."/>
            <person name="Fujiyama A."/>
            <person name="Inagaki F."/>
            <person name="Takami H."/>
        </authorList>
    </citation>
    <scope>NUCLEOTIDE SEQUENCE</scope>
    <source>
        <strain evidence="1">Expedition CK06-06</strain>
    </source>
</reference>
<feature type="non-terminal residue" evidence="1">
    <location>
        <position position="116"/>
    </location>
</feature>
<evidence type="ECO:0000313" key="1">
    <source>
        <dbReference type="EMBL" id="GAJ19559.1"/>
    </source>
</evidence>
<sequence>MAESGEPQTVEAFTMVTYEYWAPFNYENVNVELGRVEPNTGAEFNPDGVELDKPPLGAITIVEKEPIIGVTVIGSACIPPGYVLLAAEPLERKYPRTGVKMKIDNLWGQHIRGDQW</sequence>